<proteinExistence type="predicted"/>
<reference evidence="3" key="1">
    <citation type="submission" date="2022-03" db="EMBL/GenBank/DDBJ databases">
        <title>Identification of a novel bacterium isolated from mangrove sediments.</title>
        <authorList>
            <person name="Pan X."/>
        </authorList>
    </citation>
    <scope>NUCLEOTIDE SEQUENCE</scope>
    <source>
        <strain evidence="3">B1949</strain>
    </source>
</reference>
<protein>
    <recommendedName>
        <fullName evidence="2">DNA topoisomerase I catalytic core eukaryotic-type domain-containing protein</fullName>
    </recommendedName>
</protein>
<dbReference type="PROSITE" id="PS52038">
    <property type="entry name" value="TOPO_IB_2"/>
    <property type="match status" value="1"/>
</dbReference>
<keyword evidence="4" id="KW-1185">Reference proteome</keyword>
<evidence type="ECO:0000313" key="4">
    <source>
        <dbReference type="Proteomes" id="UP001162881"/>
    </source>
</evidence>
<evidence type="ECO:0000313" key="3">
    <source>
        <dbReference type="EMBL" id="MCJ2182174.1"/>
    </source>
</evidence>
<comment type="caution">
    <text evidence="3">The sequence shown here is derived from an EMBL/GenBank/DDBJ whole genome shotgun (WGS) entry which is preliminary data.</text>
</comment>
<sequence length="285" mass="31996">MRRALLRAERRGASRIAGQYLKRGASCRDRPVGAGQTEFPRGAGPARRDADLSGRGLGRARALASIVRLLDTGRIRVGNEDYARTNGSFGATTLRRRHARLKSDGVHLRFEAKSGRTCEMTVTDRGLLRFVKQLMDIPGQTLFRYRDEDGRFHAITSSLVNDYIREAGGGKRTAKDFRTWRASVLAFTFLRDNFSVEGAGERRSKTCLRMSRAIWATPPAIVCKAYIHPQLIAAARAPSPYFLEVALPRRTRWLSRYERGLMAFLATPGDEHARGETDEILERSN</sequence>
<dbReference type="InterPro" id="IPR013500">
    <property type="entry name" value="TopoI_cat_euk"/>
</dbReference>
<organism evidence="3 4">
    <name type="scientific">Novosphingobium organovorum</name>
    <dbReference type="NCBI Taxonomy" id="2930092"/>
    <lineage>
        <taxon>Bacteria</taxon>
        <taxon>Pseudomonadati</taxon>
        <taxon>Pseudomonadota</taxon>
        <taxon>Alphaproteobacteria</taxon>
        <taxon>Sphingomonadales</taxon>
        <taxon>Sphingomonadaceae</taxon>
        <taxon>Novosphingobium</taxon>
    </lineage>
</organism>
<name>A0ABT0BBK0_9SPHN</name>
<dbReference type="InterPro" id="IPR014711">
    <property type="entry name" value="TopoI_cat_a-hlx-sub_euk"/>
</dbReference>
<accession>A0ABT0BBK0</accession>
<dbReference type="Proteomes" id="UP001162881">
    <property type="component" value="Unassembled WGS sequence"/>
</dbReference>
<dbReference type="SUPFAM" id="SSF56349">
    <property type="entry name" value="DNA breaking-rejoining enzymes"/>
    <property type="match status" value="1"/>
</dbReference>
<feature type="domain" description="DNA topoisomerase I catalytic core eukaryotic-type" evidence="2">
    <location>
        <begin position="59"/>
        <end position="197"/>
    </location>
</feature>
<evidence type="ECO:0000259" key="2">
    <source>
        <dbReference type="Pfam" id="PF01028"/>
    </source>
</evidence>
<evidence type="ECO:0000256" key="1">
    <source>
        <dbReference type="SAM" id="MobiDB-lite"/>
    </source>
</evidence>
<dbReference type="Pfam" id="PF01028">
    <property type="entry name" value="Topoisom_I"/>
    <property type="match status" value="1"/>
</dbReference>
<dbReference type="InterPro" id="IPR011010">
    <property type="entry name" value="DNA_brk_join_enz"/>
</dbReference>
<dbReference type="EMBL" id="JALHLF010000012">
    <property type="protein sequence ID" value="MCJ2182174.1"/>
    <property type="molecule type" value="Genomic_DNA"/>
</dbReference>
<feature type="region of interest" description="Disordered" evidence="1">
    <location>
        <begin position="27"/>
        <end position="54"/>
    </location>
</feature>
<gene>
    <name evidence="3" type="ORF">MTR62_05600</name>
</gene>
<dbReference type="Gene3D" id="3.90.15.10">
    <property type="entry name" value="Topoisomerase I, Chain A, domain 3"/>
    <property type="match status" value="1"/>
</dbReference>